<evidence type="ECO:0000313" key="1">
    <source>
        <dbReference type="EMBL" id="PIN22876.1"/>
    </source>
</evidence>
<organism evidence="1 2">
    <name type="scientific">Handroanthus impetiginosus</name>
    <dbReference type="NCBI Taxonomy" id="429701"/>
    <lineage>
        <taxon>Eukaryota</taxon>
        <taxon>Viridiplantae</taxon>
        <taxon>Streptophyta</taxon>
        <taxon>Embryophyta</taxon>
        <taxon>Tracheophyta</taxon>
        <taxon>Spermatophyta</taxon>
        <taxon>Magnoliopsida</taxon>
        <taxon>eudicotyledons</taxon>
        <taxon>Gunneridae</taxon>
        <taxon>Pentapetalae</taxon>
        <taxon>asterids</taxon>
        <taxon>lamiids</taxon>
        <taxon>Lamiales</taxon>
        <taxon>Bignoniaceae</taxon>
        <taxon>Crescentiina</taxon>
        <taxon>Tabebuia alliance</taxon>
        <taxon>Handroanthus</taxon>
    </lineage>
</organism>
<name>A0A2G9HZE4_9LAMI</name>
<dbReference type="Proteomes" id="UP000231279">
    <property type="component" value="Unassembled WGS sequence"/>
</dbReference>
<comment type="caution">
    <text evidence="1">The sequence shown here is derived from an EMBL/GenBank/DDBJ whole genome shotgun (WGS) entry which is preliminary data.</text>
</comment>
<keyword evidence="2" id="KW-1185">Reference proteome</keyword>
<reference evidence="2" key="1">
    <citation type="journal article" date="2018" name="Gigascience">
        <title>Genome assembly of the Pink Ipe (Handroanthus impetiginosus, Bignoniaceae), a highly valued, ecologically keystone Neotropical timber forest tree.</title>
        <authorList>
            <person name="Silva-Junior O.B."/>
            <person name="Grattapaglia D."/>
            <person name="Novaes E."/>
            <person name="Collevatti R.G."/>
        </authorList>
    </citation>
    <scope>NUCLEOTIDE SEQUENCE [LARGE SCALE GENOMIC DNA]</scope>
    <source>
        <strain evidence="2">cv. UFG-1</strain>
    </source>
</reference>
<evidence type="ECO:0000313" key="2">
    <source>
        <dbReference type="Proteomes" id="UP000231279"/>
    </source>
</evidence>
<protein>
    <submittedName>
        <fullName evidence="1">Uncharacterized protein</fullName>
    </submittedName>
</protein>
<sequence length="84" mass="9562">MDAGLRFAGEDSVELLPLLPCNQATLFKIDLARNEEHGAHAFQQDKELQELSDVSYKLVISCEDYESKLRCSINNANRVRRAHE</sequence>
<proteinExistence type="predicted"/>
<dbReference type="AlphaFoldDB" id="A0A2G9HZE4"/>
<dbReference type="EMBL" id="NKXS01000674">
    <property type="protein sequence ID" value="PIN22876.1"/>
    <property type="molecule type" value="Genomic_DNA"/>
</dbReference>
<accession>A0A2G9HZE4</accession>
<gene>
    <name evidence="1" type="ORF">CDL12_04404</name>
</gene>